<reference evidence="9 10" key="1">
    <citation type="submission" date="2012-12" db="EMBL/GenBank/DDBJ databases">
        <title>Novel taxa of Listeriaceae from agricultural environments in the United States.</title>
        <authorList>
            <person name="den Bakker H.C."/>
            <person name="Allred A."/>
            <person name="Warchocki S."/>
            <person name="Wright E.M."/>
            <person name="Burrell A."/>
            <person name="Nightingale K.K."/>
            <person name="Kephart D."/>
            <person name="Wiedmann M."/>
        </authorList>
    </citation>
    <scope>NUCLEOTIDE SEQUENCE [LARGE SCALE GENOMIC DNA]</scope>
    <source>
        <strain evidence="9 10">FSL F6-1037</strain>
    </source>
</reference>
<dbReference type="FunFam" id="3.90.1530.30:FF:000001">
    <property type="entry name" value="Chromosome partitioning protein ParB"/>
    <property type="match status" value="1"/>
</dbReference>
<keyword evidence="5" id="KW-0238">DNA-binding</keyword>
<dbReference type="InterPro" id="IPR050336">
    <property type="entry name" value="Chromosome_partition/occlusion"/>
</dbReference>
<evidence type="ECO:0000313" key="10">
    <source>
        <dbReference type="Proteomes" id="UP000019243"/>
    </source>
</evidence>
<dbReference type="RefSeq" id="WP_035313249.1">
    <property type="nucleotide sequence ID" value="NZ_AODH01000008.1"/>
</dbReference>
<keyword evidence="6" id="KW-0717">Septation</keyword>
<comment type="caution">
    <text evidence="9">The sequence shown here is derived from an EMBL/GenBank/DDBJ whole genome shotgun (WGS) entry which is preliminary data.</text>
</comment>
<dbReference type="Gene3D" id="3.90.1530.30">
    <property type="match status" value="1"/>
</dbReference>
<evidence type="ECO:0000256" key="2">
    <source>
        <dbReference type="ARBA" id="ARBA00006295"/>
    </source>
</evidence>
<dbReference type="SMART" id="SM00470">
    <property type="entry name" value="ParB"/>
    <property type="match status" value="1"/>
</dbReference>
<dbReference type="GO" id="GO:0045881">
    <property type="term" value="P:positive regulation of sporulation resulting in formation of a cellular spore"/>
    <property type="evidence" value="ECO:0007669"/>
    <property type="project" value="TreeGrafter"/>
</dbReference>
<organism evidence="9 10">
    <name type="scientific">Brochothrix campestris FSL F6-1037</name>
    <dbReference type="NCBI Taxonomy" id="1265861"/>
    <lineage>
        <taxon>Bacteria</taxon>
        <taxon>Bacillati</taxon>
        <taxon>Bacillota</taxon>
        <taxon>Bacilli</taxon>
        <taxon>Bacillales</taxon>
        <taxon>Listeriaceae</taxon>
        <taxon>Brochothrix</taxon>
    </lineage>
</organism>
<dbReference type="EMBL" id="AODH01000008">
    <property type="protein sequence ID" value="EUJ41813.1"/>
    <property type="molecule type" value="Genomic_DNA"/>
</dbReference>
<dbReference type="Pfam" id="PF17762">
    <property type="entry name" value="HTH_ParB"/>
    <property type="match status" value="1"/>
</dbReference>
<comment type="similarity">
    <text evidence="2">Belongs to the ParB family.</text>
</comment>
<gene>
    <name evidence="9" type="ORF">BCAMP_02175</name>
</gene>
<dbReference type="InterPro" id="IPR023705">
    <property type="entry name" value="Nucleoid_occlusion_protein"/>
</dbReference>
<dbReference type="GO" id="GO:0005694">
    <property type="term" value="C:chromosome"/>
    <property type="evidence" value="ECO:0007669"/>
    <property type="project" value="TreeGrafter"/>
</dbReference>
<dbReference type="PANTHER" id="PTHR33375:SF8">
    <property type="entry name" value="NUCLEOID OCCLUSION PROTEIN"/>
    <property type="match status" value="1"/>
</dbReference>
<dbReference type="AlphaFoldDB" id="W7D995"/>
<dbReference type="NCBIfam" id="TIGR00180">
    <property type="entry name" value="parB_part"/>
    <property type="match status" value="1"/>
</dbReference>
<dbReference type="GO" id="GO:0003677">
    <property type="term" value="F:DNA binding"/>
    <property type="evidence" value="ECO:0007669"/>
    <property type="project" value="UniProtKB-KW"/>
</dbReference>
<dbReference type="CDD" id="cd16393">
    <property type="entry name" value="SPO0J_N"/>
    <property type="match status" value="1"/>
</dbReference>
<comment type="subcellular location">
    <subcellularLocation>
        <location evidence="1">Cytoplasm</location>
        <location evidence="1">Nucleoid</location>
    </subcellularLocation>
</comment>
<evidence type="ECO:0000256" key="6">
    <source>
        <dbReference type="ARBA" id="ARBA00023210"/>
    </source>
</evidence>
<dbReference type="SUPFAM" id="SSF110849">
    <property type="entry name" value="ParB/Sulfiredoxin"/>
    <property type="match status" value="1"/>
</dbReference>
<evidence type="ECO:0000256" key="1">
    <source>
        <dbReference type="ARBA" id="ARBA00004453"/>
    </source>
</evidence>
<dbReference type="GO" id="GO:0007059">
    <property type="term" value="P:chromosome segregation"/>
    <property type="evidence" value="ECO:0007669"/>
    <property type="project" value="TreeGrafter"/>
</dbReference>
<dbReference type="Pfam" id="PF02195">
    <property type="entry name" value="ParB_N"/>
    <property type="match status" value="1"/>
</dbReference>
<dbReference type="GO" id="GO:0009295">
    <property type="term" value="C:nucleoid"/>
    <property type="evidence" value="ECO:0007669"/>
    <property type="project" value="UniProtKB-SubCell"/>
</dbReference>
<feature type="domain" description="ParB-like N-terminal" evidence="8">
    <location>
        <begin position="32"/>
        <end position="122"/>
    </location>
</feature>
<dbReference type="STRING" id="1265861.BCAMP_02175"/>
<dbReference type="SUPFAM" id="SSF109709">
    <property type="entry name" value="KorB DNA-binding domain-like"/>
    <property type="match status" value="1"/>
</dbReference>
<dbReference type="FunFam" id="1.10.10.2830:FF:000001">
    <property type="entry name" value="Chromosome partitioning protein ParB"/>
    <property type="match status" value="1"/>
</dbReference>
<dbReference type="InterPro" id="IPR003115">
    <property type="entry name" value="ParB_N"/>
</dbReference>
<sequence length="282" mass="31889">MGLFGFGKKQTLKQEEAIIEQFIEASTNQTVEELPLAQIIPNRFQPRSMFDEEKIAELAETIKEHGLIQPIIVREYKEEGYEIIAGERRFRAISSLEWEKIPAIVNQLSDKEVASIALIENLQREELTAIEEAHAYKRLLALHQITQGELAQQLGKSQSTVANKLRLLKLGEAVQTAALTKQITERHARALIPLAEDQQELVLAEVIAEQLTVKATENRVAKRLEQAKPKKKRQIISRDFRLAVNTIKESLALVNKTGIPVETSENETADFIEISIKIPKNK</sequence>
<evidence type="ECO:0000313" key="9">
    <source>
        <dbReference type="EMBL" id="EUJ41813.1"/>
    </source>
</evidence>
<dbReference type="Gene3D" id="1.10.10.2830">
    <property type="match status" value="1"/>
</dbReference>
<accession>W7D995</accession>
<evidence type="ECO:0000259" key="8">
    <source>
        <dbReference type="SMART" id="SM00470"/>
    </source>
</evidence>
<name>W7D995_9LIST</name>
<proteinExistence type="inferred from homology"/>
<evidence type="ECO:0000256" key="4">
    <source>
        <dbReference type="ARBA" id="ARBA00022618"/>
    </source>
</evidence>
<keyword evidence="10" id="KW-1185">Reference proteome</keyword>
<dbReference type="InterPro" id="IPR041468">
    <property type="entry name" value="HTH_ParB/Spo0J"/>
</dbReference>
<dbReference type="InterPro" id="IPR036086">
    <property type="entry name" value="ParB/Sulfiredoxin_sf"/>
</dbReference>
<dbReference type="Proteomes" id="UP000019243">
    <property type="component" value="Unassembled WGS sequence"/>
</dbReference>
<evidence type="ECO:0000256" key="7">
    <source>
        <dbReference type="ARBA" id="ARBA00023306"/>
    </source>
</evidence>
<protein>
    <submittedName>
        <fullName evidence="9">Nucleoid occlusion protein Noc</fullName>
    </submittedName>
</protein>
<dbReference type="InterPro" id="IPR004437">
    <property type="entry name" value="ParB/RepB/Spo0J"/>
</dbReference>
<evidence type="ECO:0000256" key="3">
    <source>
        <dbReference type="ARBA" id="ARBA00022490"/>
    </source>
</evidence>
<dbReference type="OrthoDB" id="9802051at2"/>
<keyword evidence="3" id="KW-0963">Cytoplasm</keyword>
<evidence type="ECO:0000256" key="5">
    <source>
        <dbReference type="ARBA" id="ARBA00023125"/>
    </source>
</evidence>
<keyword evidence="7" id="KW-0131">Cell cycle</keyword>
<keyword evidence="4" id="KW-0132">Cell division</keyword>
<dbReference type="PANTHER" id="PTHR33375">
    <property type="entry name" value="CHROMOSOME-PARTITIONING PROTEIN PARB-RELATED"/>
    <property type="match status" value="1"/>
</dbReference>
<dbReference type="NCBIfam" id="TIGR04285">
    <property type="entry name" value="nucleoid_noc"/>
    <property type="match status" value="1"/>
</dbReference>
<dbReference type="GO" id="GO:0000917">
    <property type="term" value="P:division septum assembly"/>
    <property type="evidence" value="ECO:0007669"/>
    <property type="project" value="UniProtKB-KW"/>
</dbReference>